<evidence type="ECO:0000313" key="1">
    <source>
        <dbReference type="EMBL" id="SEL21619.1"/>
    </source>
</evidence>
<organism evidence="1 2">
    <name type="scientific">Streptacidiphilus jiangxiensis</name>
    <dbReference type="NCBI Taxonomy" id="235985"/>
    <lineage>
        <taxon>Bacteria</taxon>
        <taxon>Bacillati</taxon>
        <taxon>Actinomycetota</taxon>
        <taxon>Actinomycetes</taxon>
        <taxon>Kitasatosporales</taxon>
        <taxon>Streptomycetaceae</taxon>
        <taxon>Streptacidiphilus</taxon>
    </lineage>
</organism>
<dbReference type="InterPro" id="IPR045730">
    <property type="entry name" value="DUF6084"/>
</dbReference>
<accession>A0A1H7NE94</accession>
<dbReference type="RefSeq" id="WP_042451206.1">
    <property type="nucleotide sequence ID" value="NZ_BBPN01000021.1"/>
</dbReference>
<sequence length="223" mass="24637">MTGGLDFACVGVRAEPYAAGPTLVFRVRVTAGGEDRRVHALALRCQFRVEPAQRRYSDAEAAALGDLFGERERWGRSLNPLQFAQVSVVVPGFDGSTEVDLPVPCSYDTDIAATRFCDALDDGEVPLLLLFSGTAFRGPGGFQVEPVPWHKEAVCRMPVAVWREMMDQHFPGCGWLRLPREVLDALRAYRSRNALPSWEATVEQLLAHAEEPRSLLTPEGSPR</sequence>
<dbReference type="OrthoDB" id="115056at2"/>
<proteinExistence type="predicted"/>
<evidence type="ECO:0000313" key="2">
    <source>
        <dbReference type="Proteomes" id="UP000183015"/>
    </source>
</evidence>
<reference evidence="2" key="1">
    <citation type="submission" date="2016-10" db="EMBL/GenBank/DDBJ databases">
        <authorList>
            <person name="Varghese N."/>
        </authorList>
    </citation>
    <scope>NUCLEOTIDE SEQUENCE [LARGE SCALE GENOMIC DNA]</scope>
    <source>
        <strain evidence="2">DSM 45096 / BCRC 16803 / CGMCC 4.1857 / CIP 109030 / JCM 12277 / KCTC 19219 / NBRC 100920 / 33214</strain>
    </source>
</reference>
<dbReference type="Proteomes" id="UP000183015">
    <property type="component" value="Unassembled WGS sequence"/>
</dbReference>
<dbReference type="Pfam" id="PF19562">
    <property type="entry name" value="DUF6084"/>
    <property type="match status" value="1"/>
</dbReference>
<dbReference type="STRING" id="235985.SAMN05414137_106334"/>
<dbReference type="AlphaFoldDB" id="A0A1H7NE94"/>
<name>A0A1H7NE94_STRJI</name>
<gene>
    <name evidence="1" type="ORF">SAMN05414137_106334</name>
</gene>
<dbReference type="eggNOG" id="ENOG5030M2D">
    <property type="taxonomic scope" value="Bacteria"/>
</dbReference>
<protein>
    <submittedName>
        <fullName evidence="1">Uncharacterized protein</fullName>
    </submittedName>
</protein>
<keyword evidence="2" id="KW-1185">Reference proteome</keyword>
<dbReference type="EMBL" id="FOAZ01000006">
    <property type="protein sequence ID" value="SEL21619.1"/>
    <property type="molecule type" value="Genomic_DNA"/>
</dbReference>